<keyword evidence="3" id="KW-1185">Reference proteome</keyword>
<dbReference type="EMBL" id="LQNU01000043">
    <property type="protein sequence ID" value="KZE82814.1"/>
    <property type="molecule type" value="Genomic_DNA"/>
</dbReference>
<evidence type="ECO:0000313" key="2">
    <source>
        <dbReference type="EMBL" id="KZE82814.1"/>
    </source>
</evidence>
<gene>
    <name evidence="2" type="ORF">AV926_06825</name>
</gene>
<dbReference type="Pfam" id="PF07992">
    <property type="entry name" value="Pyr_redox_2"/>
    <property type="match status" value="1"/>
</dbReference>
<accession>A0A161SAU4</accession>
<dbReference type="RefSeq" id="WP_038988529.1">
    <property type="nucleotide sequence ID" value="NZ_JWJO01000134.1"/>
</dbReference>
<dbReference type="Proteomes" id="UP000076630">
    <property type="component" value="Unassembled WGS sequence"/>
</dbReference>
<protein>
    <submittedName>
        <fullName evidence="2">Pyridine nucleotide-disulfide oxidoreductase</fullName>
    </submittedName>
</protein>
<dbReference type="AlphaFoldDB" id="A0A161SAU4"/>
<dbReference type="SUPFAM" id="SSF51905">
    <property type="entry name" value="FAD/NAD(P)-binding domain"/>
    <property type="match status" value="1"/>
</dbReference>
<sequence length="204" mass="22159">MEVFDVLIIGGGVSGVSCAQVLGSAVKKPFAADKKIGIIMHQKASMLQDAVFYNAYGVKQGTLGCDLLSQSIEDLKYYSHINQILEEKVTSVLVENDVYRVTTNKQEYFTKIVVVAVNSSATFSIEGLLDYVEPHKKSLASKNRIQLKNIDHFVTEGIYVVGTLAGHRSQLAIAAGSGAAVATDILTLWNDGIETHSHDSNRVK</sequence>
<dbReference type="InterPro" id="IPR036188">
    <property type="entry name" value="FAD/NAD-bd_sf"/>
</dbReference>
<evidence type="ECO:0000259" key="1">
    <source>
        <dbReference type="Pfam" id="PF07992"/>
    </source>
</evidence>
<dbReference type="OrthoDB" id="1199853at2"/>
<dbReference type="Gene3D" id="3.50.50.60">
    <property type="entry name" value="FAD/NAD(P)-binding domain"/>
    <property type="match status" value="1"/>
</dbReference>
<dbReference type="GO" id="GO:0016491">
    <property type="term" value="F:oxidoreductase activity"/>
    <property type="evidence" value="ECO:0007669"/>
    <property type="project" value="InterPro"/>
</dbReference>
<evidence type="ECO:0000313" key="3">
    <source>
        <dbReference type="Proteomes" id="UP000076630"/>
    </source>
</evidence>
<comment type="caution">
    <text evidence="2">The sequence shown here is derived from an EMBL/GenBank/DDBJ whole genome shotgun (WGS) entry which is preliminary data.</text>
</comment>
<reference evidence="2 3" key="1">
    <citation type="submission" date="2016-01" db="EMBL/GenBank/DDBJ databases">
        <title>Whole genome sequencing of Myroides marinus L41.</title>
        <authorList>
            <person name="Hong K.W."/>
        </authorList>
    </citation>
    <scope>NUCLEOTIDE SEQUENCE [LARGE SCALE GENOMIC DNA]</scope>
    <source>
        <strain evidence="2 3">L41</strain>
    </source>
</reference>
<dbReference type="InterPro" id="IPR023753">
    <property type="entry name" value="FAD/NAD-binding_dom"/>
</dbReference>
<feature type="domain" description="FAD/NAD(P)-binding" evidence="1">
    <location>
        <begin position="4"/>
        <end position="162"/>
    </location>
</feature>
<name>A0A161SAU4_9FLAO</name>
<proteinExistence type="predicted"/>
<organism evidence="2 3">
    <name type="scientific">Myroides marinus</name>
    <dbReference type="NCBI Taxonomy" id="703342"/>
    <lineage>
        <taxon>Bacteria</taxon>
        <taxon>Pseudomonadati</taxon>
        <taxon>Bacteroidota</taxon>
        <taxon>Flavobacteriia</taxon>
        <taxon>Flavobacteriales</taxon>
        <taxon>Flavobacteriaceae</taxon>
        <taxon>Myroides</taxon>
    </lineage>
</organism>